<reference evidence="2" key="1">
    <citation type="submission" date="2020-05" db="EMBL/GenBank/DDBJ databases">
        <title>Fertoebacter nigrum gen. nov., sp. nov., a new member of the family Rhodobacteraceae.</title>
        <authorList>
            <person name="Szuroczki S."/>
            <person name="Abbaszade G."/>
            <person name="Buni D."/>
            <person name="Schumann P."/>
            <person name="Toth E."/>
        </authorList>
    </citation>
    <scope>NUCLEOTIDE SEQUENCE</scope>
    <source>
        <strain evidence="2">RG-N-1a</strain>
    </source>
</reference>
<dbReference type="InterPro" id="IPR032347">
    <property type="entry name" value="DUF4864"/>
</dbReference>
<protein>
    <submittedName>
        <fullName evidence="2">DUF4864 domain-containing protein</fullName>
    </submittedName>
</protein>
<dbReference type="EMBL" id="WHUT02000006">
    <property type="protein sequence ID" value="NUB45126.1"/>
    <property type="molecule type" value="Genomic_DNA"/>
</dbReference>
<dbReference type="Pfam" id="PF16156">
    <property type="entry name" value="DUF4864"/>
    <property type="match status" value="1"/>
</dbReference>
<sequence length="138" mass="14914">MRLTAYGCLLAALMAMPIGAVAQETRNPGIEATILGQFDAFKAQDFGRAFTYASPTIKGMFGTAERFGMMVQNGYPMVAQPSSVRLLELRSVAGGLWQRVMVTDQGGRTHILDYQMVETPEGWQINAVQLLPDAGVGA</sequence>
<dbReference type="Proteomes" id="UP000484076">
    <property type="component" value="Unassembled WGS sequence"/>
</dbReference>
<feature type="chain" id="PRO_5036464439" evidence="1">
    <location>
        <begin position="23"/>
        <end position="138"/>
    </location>
</feature>
<comment type="caution">
    <text evidence="2">The sequence shown here is derived from an EMBL/GenBank/DDBJ whole genome shotgun (WGS) entry which is preliminary data.</text>
</comment>
<dbReference type="RefSeq" id="WP_152825696.1">
    <property type="nucleotide sequence ID" value="NZ_WHUT02000006.1"/>
</dbReference>
<gene>
    <name evidence="2" type="ORF">GEU84_012060</name>
</gene>
<feature type="signal peptide" evidence="1">
    <location>
        <begin position="1"/>
        <end position="22"/>
    </location>
</feature>
<evidence type="ECO:0000313" key="2">
    <source>
        <dbReference type="EMBL" id="NUB45126.1"/>
    </source>
</evidence>
<keyword evidence="3" id="KW-1185">Reference proteome</keyword>
<organism evidence="2 3">
    <name type="scientific">Fertoeibacter niger</name>
    <dbReference type="NCBI Taxonomy" id="2656921"/>
    <lineage>
        <taxon>Bacteria</taxon>
        <taxon>Pseudomonadati</taxon>
        <taxon>Pseudomonadota</taxon>
        <taxon>Alphaproteobacteria</taxon>
        <taxon>Rhodobacterales</taxon>
        <taxon>Paracoccaceae</taxon>
        <taxon>Fertoeibacter</taxon>
    </lineage>
</organism>
<evidence type="ECO:0000313" key="3">
    <source>
        <dbReference type="Proteomes" id="UP000484076"/>
    </source>
</evidence>
<name>A0A8X8KPQ0_9RHOB</name>
<evidence type="ECO:0000256" key="1">
    <source>
        <dbReference type="SAM" id="SignalP"/>
    </source>
</evidence>
<dbReference type="AlphaFoldDB" id="A0A8X8KPQ0"/>
<accession>A0A8X8KPQ0</accession>
<keyword evidence="1" id="KW-0732">Signal</keyword>
<proteinExistence type="predicted"/>